<dbReference type="GO" id="GO:0005886">
    <property type="term" value="C:plasma membrane"/>
    <property type="evidence" value="ECO:0007669"/>
    <property type="project" value="UniProtKB-SubCell"/>
</dbReference>
<dbReference type="Pfam" id="PF00893">
    <property type="entry name" value="Multi_Drug_Res"/>
    <property type="match status" value="1"/>
</dbReference>
<evidence type="ECO:0000256" key="5">
    <source>
        <dbReference type="ARBA" id="ARBA00022989"/>
    </source>
</evidence>
<keyword evidence="10" id="KW-1185">Reference proteome</keyword>
<keyword evidence="4 7" id="KW-0812">Transmembrane</keyword>
<dbReference type="Proteomes" id="UP000280008">
    <property type="component" value="Unassembled WGS sequence"/>
</dbReference>
<evidence type="ECO:0000256" key="7">
    <source>
        <dbReference type="RuleBase" id="RU003942"/>
    </source>
</evidence>
<evidence type="ECO:0000256" key="2">
    <source>
        <dbReference type="ARBA" id="ARBA00022448"/>
    </source>
</evidence>
<protein>
    <submittedName>
        <fullName evidence="9">Small multidrug resistance pump</fullName>
    </submittedName>
</protein>
<keyword evidence="3" id="KW-1003">Cell membrane</keyword>
<keyword evidence="2" id="KW-0813">Transport</keyword>
<keyword evidence="6 8" id="KW-0472">Membrane</keyword>
<dbReference type="InterPro" id="IPR045324">
    <property type="entry name" value="Small_multidrug_res"/>
</dbReference>
<name>A0A495IF14_9MICO</name>
<evidence type="ECO:0000256" key="8">
    <source>
        <dbReference type="SAM" id="Phobius"/>
    </source>
</evidence>
<gene>
    <name evidence="9" type="ORF">C8E83_0851</name>
</gene>
<dbReference type="PANTHER" id="PTHR30561:SF1">
    <property type="entry name" value="MULTIDRUG TRANSPORTER EMRE"/>
    <property type="match status" value="1"/>
</dbReference>
<dbReference type="InterPro" id="IPR037185">
    <property type="entry name" value="EmrE-like"/>
</dbReference>
<dbReference type="EMBL" id="RBKS01000001">
    <property type="protein sequence ID" value="RKR73755.1"/>
    <property type="molecule type" value="Genomic_DNA"/>
</dbReference>
<sequence>MGYLLLAAAIVSEVVATTFLRVTSTPGAEGKAPVWPYAIVAVGYIASFVLLQRALNQGIPLGISYAIWAGVGVVLVAVISWLVFHESLTLVQIGGMVLVIAGVALLEVGGRHSAAATH</sequence>
<dbReference type="OrthoDB" id="3175079at2"/>
<reference evidence="9 10" key="1">
    <citation type="submission" date="2018-10" db="EMBL/GenBank/DDBJ databases">
        <title>Sequencing the genomes of 1000 actinobacteria strains.</title>
        <authorList>
            <person name="Klenk H.-P."/>
        </authorList>
    </citation>
    <scope>NUCLEOTIDE SEQUENCE [LARGE SCALE GENOMIC DNA]</scope>
    <source>
        <strain evidence="9 10">DSM 17894</strain>
    </source>
</reference>
<evidence type="ECO:0000313" key="9">
    <source>
        <dbReference type="EMBL" id="RKR73755.1"/>
    </source>
</evidence>
<accession>A0A495IF14</accession>
<dbReference type="RefSeq" id="WP_121368586.1">
    <property type="nucleotide sequence ID" value="NZ_RBKS01000001.1"/>
</dbReference>
<keyword evidence="5 8" id="KW-1133">Transmembrane helix</keyword>
<organism evidence="9 10">
    <name type="scientific">Frondihabitans australicus</name>
    <dbReference type="NCBI Taxonomy" id="386892"/>
    <lineage>
        <taxon>Bacteria</taxon>
        <taxon>Bacillati</taxon>
        <taxon>Actinomycetota</taxon>
        <taxon>Actinomycetes</taxon>
        <taxon>Micrococcales</taxon>
        <taxon>Microbacteriaceae</taxon>
        <taxon>Frondihabitans</taxon>
    </lineage>
</organism>
<dbReference type="AlphaFoldDB" id="A0A495IF14"/>
<dbReference type="GO" id="GO:0022857">
    <property type="term" value="F:transmembrane transporter activity"/>
    <property type="evidence" value="ECO:0007669"/>
    <property type="project" value="InterPro"/>
</dbReference>
<feature type="transmembrane region" description="Helical" evidence="8">
    <location>
        <begin position="32"/>
        <end position="51"/>
    </location>
</feature>
<evidence type="ECO:0000256" key="1">
    <source>
        <dbReference type="ARBA" id="ARBA00004651"/>
    </source>
</evidence>
<proteinExistence type="inferred from homology"/>
<evidence type="ECO:0000313" key="10">
    <source>
        <dbReference type="Proteomes" id="UP000280008"/>
    </source>
</evidence>
<dbReference type="SUPFAM" id="SSF103481">
    <property type="entry name" value="Multidrug resistance efflux transporter EmrE"/>
    <property type="match status" value="1"/>
</dbReference>
<dbReference type="PANTHER" id="PTHR30561">
    <property type="entry name" value="SMR FAMILY PROTON-DEPENDENT DRUG EFFLUX TRANSPORTER SUGE"/>
    <property type="match status" value="1"/>
</dbReference>
<comment type="caution">
    <text evidence="9">The sequence shown here is derived from an EMBL/GenBank/DDBJ whole genome shotgun (WGS) entry which is preliminary data.</text>
</comment>
<feature type="transmembrane region" description="Helical" evidence="8">
    <location>
        <begin position="90"/>
        <end position="108"/>
    </location>
</feature>
<evidence type="ECO:0000256" key="4">
    <source>
        <dbReference type="ARBA" id="ARBA00022692"/>
    </source>
</evidence>
<evidence type="ECO:0000256" key="6">
    <source>
        <dbReference type="ARBA" id="ARBA00023136"/>
    </source>
</evidence>
<dbReference type="Gene3D" id="1.10.3730.20">
    <property type="match status" value="1"/>
</dbReference>
<feature type="transmembrane region" description="Helical" evidence="8">
    <location>
        <begin position="63"/>
        <end position="84"/>
    </location>
</feature>
<comment type="subcellular location">
    <subcellularLocation>
        <location evidence="1 7">Cell membrane</location>
        <topology evidence="1 7">Multi-pass membrane protein</topology>
    </subcellularLocation>
</comment>
<evidence type="ECO:0000256" key="3">
    <source>
        <dbReference type="ARBA" id="ARBA00022475"/>
    </source>
</evidence>
<dbReference type="InterPro" id="IPR000390">
    <property type="entry name" value="Small_drug/metabolite_transptr"/>
</dbReference>
<comment type="similarity">
    <text evidence="7">Belongs to the drug/metabolite transporter (DMT) superfamily. Small multidrug resistance (SMR) (TC 2.A.7.1) family.</text>
</comment>